<keyword evidence="2 4" id="KW-0378">Hydrolase</keyword>
<dbReference type="PANTHER" id="PTHR22975:SF9">
    <property type="entry name" value="ECHINUS SPLICE FORM 3"/>
    <property type="match status" value="1"/>
</dbReference>
<accession>A0A7J0FYB2</accession>
<name>A0A7J0FYB2_9ERIC</name>
<dbReference type="InterPro" id="IPR028889">
    <property type="entry name" value="USP"/>
</dbReference>
<dbReference type="OrthoDB" id="205782at2759"/>
<dbReference type="CDD" id="cd02257">
    <property type="entry name" value="Peptidase_C19"/>
    <property type="match status" value="1"/>
</dbReference>
<protein>
    <submittedName>
        <fullName evidence="4">Ubiquitin carboxyl-terminal hydrolase-related protein</fullName>
    </submittedName>
</protein>
<dbReference type="EMBL" id="BJWL01000016">
    <property type="protein sequence ID" value="GFZ03656.1"/>
    <property type="molecule type" value="Genomic_DNA"/>
</dbReference>
<gene>
    <name evidence="4" type="ORF">Acr_16g0002800</name>
</gene>
<keyword evidence="5" id="KW-1185">Reference proteome</keyword>
<sequence length="273" mass="30750">MSQKMSSEVDDLGVSVHAVTPENVNGADVYGAGLKNEVGEYNCFLNVIIQSLWHLRRFRDEFLARSTSEHVHVGDPCVTCALYDIFTALSMASADMQREAVAPTSLRIALSNLYPDSNFFQEVMCAESSFEELLDFVEMNHQLACDPDAGGCGKLNYIHHILSSPPHVFTIVLGWQNTCESVEDITATLSSLATEIDISVLYRGLDPKNRYCLVSVVCYYGQHYHFFAYSHDYERWVMYDDRTVKVIGGWDDVLTMCEKGHLQPQVLFFEAVS</sequence>
<evidence type="ECO:0000256" key="1">
    <source>
        <dbReference type="ARBA" id="ARBA00022786"/>
    </source>
</evidence>
<evidence type="ECO:0000259" key="3">
    <source>
        <dbReference type="PROSITE" id="PS50235"/>
    </source>
</evidence>
<dbReference type="PANTHER" id="PTHR22975">
    <property type="entry name" value="UBIQUITIN SPECIFIC PROTEINASE"/>
    <property type="match status" value="1"/>
</dbReference>
<dbReference type="PROSITE" id="PS50235">
    <property type="entry name" value="USP_3"/>
    <property type="match status" value="1"/>
</dbReference>
<dbReference type="Gene3D" id="3.90.70.10">
    <property type="entry name" value="Cysteine proteinases"/>
    <property type="match status" value="2"/>
</dbReference>
<proteinExistence type="predicted"/>
<dbReference type="InterPro" id="IPR001394">
    <property type="entry name" value="Peptidase_C19_UCH"/>
</dbReference>
<dbReference type="SUPFAM" id="SSF54001">
    <property type="entry name" value="Cysteine proteinases"/>
    <property type="match status" value="1"/>
</dbReference>
<dbReference type="GO" id="GO:0016579">
    <property type="term" value="P:protein deubiquitination"/>
    <property type="evidence" value="ECO:0007669"/>
    <property type="project" value="InterPro"/>
</dbReference>
<evidence type="ECO:0000313" key="5">
    <source>
        <dbReference type="Proteomes" id="UP000585474"/>
    </source>
</evidence>
<feature type="domain" description="USP" evidence="3">
    <location>
        <begin position="32"/>
        <end position="272"/>
    </location>
</feature>
<dbReference type="InterPro" id="IPR038765">
    <property type="entry name" value="Papain-like_cys_pep_sf"/>
</dbReference>
<dbReference type="Proteomes" id="UP000585474">
    <property type="component" value="Unassembled WGS sequence"/>
</dbReference>
<comment type="caution">
    <text evidence="4">The sequence shown here is derived from an EMBL/GenBank/DDBJ whole genome shotgun (WGS) entry which is preliminary data.</text>
</comment>
<evidence type="ECO:0000313" key="4">
    <source>
        <dbReference type="EMBL" id="GFZ03656.1"/>
    </source>
</evidence>
<evidence type="ECO:0000256" key="2">
    <source>
        <dbReference type="ARBA" id="ARBA00022801"/>
    </source>
</evidence>
<organism evidence="4 5">
    <name type="scientific">Actinidia rufa</name>
    <dbReference type="NCBI Taxonomy" id="165716"/>
    <lineage>
        <taxon>Eukaryota</taxon>
        <taxon>Viridiplantae</taxon>
        <taxon>Streptophyta</taxon>
        <taxon>Embryophyta</taxon>
        <taxon>Tracheophyta</taxon>
        <taxon>Spermatophyta</taxon>
        <taxon>Magnoliopsida</taxon>
        <taxon>eudicotyledons</taxon>
        <taxon>Gunneridae</taxon>
        <taxon>Pentapetalae</taxon>
        <taxon>asterids</taxon>
        <taxon>Ericales</taxon>
        <taxon>Actinidiaceae</taxon>
        <taxon>Actinidia</taxon>
    </lineage>
</organism>
<dbReference type="GO" id="GO:0004843">
    <property type="term" value="F:cysteine-type deubiquitinase activity"/>
    <property type="evidence" value="ECO:0007669"/>
    <property type="project" value="InterPro"/>
</dbReference>
<keyword evidence="1" id="KW-0833">Ubl conjugation pathway</keyword>
<dbReference type="InterPro" id="IPR052398">
    <property type="entry name" value="Ubiquitin_hydrolase_53/54"/>
</dbReference>
<reference evidence="4 5" key="1">
    <citation type="submission" date="2019-07" db="EMBL/GenBank/DDBJ databases">
        <title>De Novo Assembly of kiwifruit Actinidia rufa.</title>
        <authorList>
            <person name="Sugita-Konishi S."/>
            <person name="Sato K."/>
            <person name="Mori E."/>
            <person name="Abe Y."/>
            <person name="Kisaki G."/>
            <person name="Hamano K."/>
            <person name="Suezawa K."/>
            <person name="Otani M."/>
            <person name="Fukuda T."/>
            <person name="Manabe T."/>
            <person name="Gomi K."/>
            <person name="Tabuchi M."/>
            <person name="Akimitsu K."/>
            <person name="Kataoka I."/>
        </authorList>
    </citation>
    <scope>NUCLEOTIDE SEQUENCE [LARGE SCALE GENOMIC DNA]</scope>
    <source>
        <strain evidence="5">cv. Fuchu</strain>
    </source>
</reference>
<dbReference type="AlphaFoldDB" id="A0A7J0FYB2"/>
<dbReference type="Pfam" id="PF00443">
    <property type="entry name" value="UCH"/>
    <property type="match status" value="2"/>
</dbReference>